<dbReference type="InterPro" id="IPR013132">
    <property type="entry name" value="PseI/NeuA/B-like_N"/>
</dbReference>
<dbReference type="InterPro" id="IPR013785">
    <property type="entry name" value="Aldolase_TIM"/>
</dbReference>
<evidence type="ECO:0000313" key="3">
    <source>
        <dbReference type="Proteomes" id="UP000659630"/>
    </source>
</evidence>
<accession>A0A923L0K3</accession>
<dbReference type="CDD" id="cd11615">
    <property type="entry name" value="SAF_NeuB_like"/>
    <property type="match status" value="1"/>
</dbReference>
<keyword evidence="2" id="KW-0808">Transferase</keyword>
<dbReference type="InterPro" id="IPR006190">
    <property type="entry name" value="SAF_AFP_Neu5Ac"/>
</dbReference>
<name>A0A923L0K3_9FIRM</name>
<dbReference type="EMBL" id="JACONZ010000001">
    <property type="protein sequence ID" value="MBC5580640.1"/>
    <property type="molecule type" value="Genomic_DNA"/>
</dbReference>
<proteinExistence type="predicted"/>
<dbReference type="Gene3D" id="3.90.1210.10">
    <property type="entry name" value="Antifreeze-like/N-acetylneuraminic acid synthase C-terminal domain"/>
    <property type="match status" value="1"/>
</dbReference>
<protein>
    <submittedName>
        <fullName evidence="2">N-acetylneuraminate synthase</fullName>
        <ecNumber evidence="2">2.5.1.56</ecNumber>
    </submittedName>
</protein>
<dbReference type="InterPro" id="IPR020007">
    <property type="entry name" value="NeuB/NeuA"/>
</dbReference>
<dbReference type="SMART" id="SM00858">
    <property type="entry name" value="SAF"/>
    <property type="match status" value="1"/>
</dbReference>
<dbReference type="Proteomes" id="UP000659630">
    <property type="component" value="Unassembled WGS sequence"/>
</dbReference>
<feature type="domain" description="AFP-like" evidence="1">
    <location>
        <begin position="279"/>
        <end position="331"/>
    </location>
</feature>
<dbReference type="PROSITE" id="PS50844">
    <property type="entry name" value="AFP_LIKE"/>
    <property type="match status" value="1"/>
</dbReference>
<dbReference type="PANTHER" id="PTHR42966:SF1">
    <property type="entry name" value="SIALIC ACID SYNTHASE"/>
    <property type="match status" value="1"/>
</dbReference>
<dbReference type="InterPro" id="IPR036732">
    <property type="entry name" value="AFP_Neu5c_C_sf"/>
</dbReference>
<organism evidence="2 3">
    <name type="scientific">Anaerofilum hominis</name>
    <dbReference type="NCBI Taxonomy" id="2763016"/>
    <lineage>
        <taxon>Bacteria</taxon>
        <taxon>Bacillati</taxon>
        <taxon>Bacillota</taxon>
        <taxon>Clostridia</taxon>
        <taxon>Eubacteriales</taxon>
        <taxon>Oscillospiraceae</taxon>
        <taxon>Anaerofilum</taxon>
    </lineage>
</organism>
<evidence type="ECO:0000313" key="2">
    <source>
        <dbReference type="EMBL" id="MBC5580640.1"/>
    </source>
</evidence>
<dbReference type="GO" id="GO:0016051">
    <property type="term" value="P:carbohydrate biosynthetic process"/>
    <property type="evidence" value="ECO:0007669"/>
    <property type="project" value="InterPro"/>
</dbReference>
<dbReference type="Pfam" id="PF03102">
    <property type="entry name" value="NeuB"/>
    <property type="match status" value="1"/>
</dbReference>
<dbReference type="InterPro" id="IPR057736">
    <property type="entry name" value="SAF_PseI/NeuA/NeuB"/>
</dbReference>
<dbReference type="SUPFAM" id="SSF51269">
    <property type="entry name" value="AFP III-like domain"/>
    <property type="match status" value="1"/>
</dbReference>
<dbReference type="AlphaFoldDB" id="A0A923L0K3"/>
<dbReference type="RefSeq" id="WP_186886979.1">
    <property type="nucleotide sequence ID" value="NZ_JACONZ010000001.1"/>
</dbReference>
<comment type="caution">
    <text evidence="2">The sequence shown here is derived from an EMBL/GenBank/DDBJ whole genome shotgun (WGS) entry which is preliminary data.</text>
</comment>
<dbReference type="Pfam" id="PF08666">
    <property type="entry name" value="SAF"/>
    <property type="match status" value="1"/>
</dbReference>
<sequence length="331" mass="36142">MKTLIIAEAGVNHNGDLALAKKMAVVAKNAGADIVKYQTAVPELVISKFAEKAEYQKVQTGDHETQLEMVRRIHFGFEAHRELKAYCDSIGIQYLSAAFDLPSIDFLASLDLPLFKIPSGEITNLPYLERVAACRKPVLLSTGMSEMEEIAAALNALKLGGAGEVTVLHCNTEYPTPAEDANLRALLDIKKRFGCRVGYSDHTLGIEADVAAVALGAEVVEKHFTLDKNMEGPDHKASLSPSELMEMVSAIRRTEAMLGSGHKGVSFSERKNIAIARKSIVAARDIAPGETFTEENLTVKRPGQGVSPMRWYEVLGKRAKRAFAEDEMIEV</sequence>
<dbReference type="InterPro" id="IPR051690">
    <property type="entry name" value="PseI-like"/>
</dbReference>
<dbReference type="SUPFAM" id="SSF51569">
    <property type="entry name" value="Aldolase"/>
    <property type="match status" value="1"/>
</dbReference>
<dbReference type="Gene3D" id="3.20.20.70">
    <property type="entry name" value="Aldolase class I"/>
    <property type="match status" value="1"/>
</dbReference>
<dbReference type="PANTHER" id="PTHR42966">
    <property type="entry name" value="N-ACETYLNEURAMINATE SYNTHASE"/>
    <property type="match status" value="1"/>
</dbReference>
<dbReference type="GO" id="GO:0050462">
    <property type="term" value="F:N-acetylneuraminate synthase activity"/>
    <property type="evidence" value="ECO:0007669"/>
    <property type="project" value="UniProtKB-EC"/>
</dbReference>
<dbReference type="EC" id="2.5.1.56" evidence="2"/>
<gene>
    <name evidence="2" type="primary">neuB</name>
    <name evidence="2" type="ORF">H8S23_03890</name>
</gene>
<dbReference type="GO" id="GO:0047444">
    <property type="term" value="F:N-acylneuraminate-9-phosphate synthase activity"/>
    <property type="evidence" value="ECO:0007669"/>
    <property type="project" value="TreeGrafter"/>
</dbReference>
<dbReference type="InterPro" id="IPR013974">
    <property type="entry name" value="SAF"/>
</dbReference>
<keyword evidence="3" id="KW-1185">Reference proteome</keyword>
<evidence type="ECO:0000259" key="1">
    <source>
        <dbReference type="PROSITE" id="PS50844"/>
    </source>
</evidence>
<reference evidence="2" key="1">
    <citation type="submission" date="2020-08" db="EMBL/GenBank/DDBJ databases">
        <title>Genome public.</title>
        <authorList>
            <person name="Liu C."/>
            <person name="Sun Q."/>
        </authorList>
    </citation>
    <scope>NUCLEOTIDE SEQUENCE</scope>
    <source>
        <strain evidence="2">BX8</strain>
    </source>
</reference>
<dbReference type="NCBIfam" id="TIGR03569">
    <property type="entry name" value="NeuB_NnaB"/>
    <property type="match status" value="1"/>
</dbReference>